<evidence type="ECO:0000313" key="4">
    <source>
        <dbReference type="Proteomes" id="UP000603234"/>
    </source>
</evidence>
<keyword evidence="4" id="KW-1185">Reference proteome</keyword>
<dbReference type="Gene3D" id="1.10.4080.10">
    <property type="entry name" value="ADP-ribosylation/Crystallin J1"/>
    <property type="match status" value="1"/>
</dbReference>
<organism evidence="3 4">
    <name type="scientific">Acetobacterium fimetarium</name>
    <dbReference type="NCBI Taxonomy" id="52691"/>
    <lineage>
        <taxon>Bacteria</taxon>
        <taxon>Bacillati</taxon>
        <taxon>Bacillota</taxon>
        <taxon>Clostridia</taxon>
        <taxon>Eubacteriales</taxon>
        <taxon>Eubacteriaceae</taxon>
        <taxon>Acetobacterium</taxon>
    </lineage>
</organism>
<protein>
    <submittedName>
        <fullName evidence="3">ADP-ribosylglycohydrolase family protein</fullName>
    </submittedName>
</protein>
<name>A0ABR6WQQ4_9FIRM</name>
<dbReference type="InterPro" id="IPR050792">
    <property type="entry name" value="ADP-ribosylglycohydrolase"/>
</dbReference>
<dbReference type="Pfam" id="PF03747">
    <property type="entry name" value="ADP_ribosyl_GH"/>
    <property type="match status" value="1"/>
</dbReference>
<dbReference type="EMBL" id="WJBC01000001">
    <property type="protein sequence ID" value="MBC3802910.1"/>
    <property type="molecule type" value="Genomic_DNA"/>
</dbReference>
<dbReference type="InterPro" id="IPR005502">
    <property type="entry name" value="Ribosyl_crysJ1"/>
</dbReference>
<evidence type="ECO:0000256" key="1">
    <source>
        <dbReference type="ARBA" id="ARBA00010702"/>
    </source>
</evidence>
<evidence type="ECO:0000256" key="2">
    <source>
        <dbReference type="ARBA" id="ARBA00022801"/>
    </source>
</evidence>
<reference evidence="3 4" key="1">
    <citation type="journal article" date="2020" name="mSystems">
        <title>Defining Genomic and Predicted Metabolic Features of the Acetobacterium Genus.</title>
        <authorList>
            <person name="Ross D.E."/>
            <person name="Marshall C.W."/>
            <person name="Gulliver D."/>
            <person name="May H.D."/>
            <person name="Norman R.S."/>
        </authorList>
    </citation>
    <scope>NUCLEOTIDE SEQUENCE [LARGE SCALE GENOMIC DNA]</scope>
    <source>
        <strain evidence="3 4">DSM 8238</strain>
    </source>
</reference>
<dbReference type="PANTHER" id="PTHR16222">
    <property type="entry name" value="ADP-RIBOSYLGLYCOHYDROLASE"/>
    <property type="match status" value="1"/>
</dbReference>
<comment type="caution">
    <text evidence="3">The sequence shown here is derived from an EMBL/GenBank/DDBJ whole genome shotgun (WGS) entry which is preliminary data.</text>
</comment>
<dbReference type="Proteomes" id="UP000603234">
    <property type="component" value="Unassembled WGS sequence"/>
</dbReference>
<dbReference type="InterPro" id="IPR036705">
    <property type="entry name" value="Ribosyl_crysJ1_sf"/>
</dbReference>
<comment type="similarity">
    <text evidence="1">Belongs to the ADP-ribosylglycohydrolase family.</text>
</comment>
<dbReference type="SUPFAM" id="SSF101478">
    <property type="entry name" value="ADP-ribosylglycohydrolase"/>
    <property type="match status" value="1"/>
</dbReference>
<dbReference type="PANTHER" id="PTHR16222:SF24">
    <property type="entry name" value="ADP-RIBOSYLHYDROLASE ARH3"/>
    <property type="match status" value="1"/>
</dbReference>
<evidence type="ECO:0000313" key="3">
    <source>
        <dbReference type="EMBL" id="MBC3802910.1"/>
    </source>
</evidence>
<proteinExistence type="inferred from homology"/>
<keyword evidence="2" id="KW-0378">Hydrolase</keyword>
<dbReference type="RefSeq" id="WP_186840832.1">
    <property type="nucleotide sequence ID" value="NZ_WJBC01000001.1"/>
</dbReference>
<gene>
    <name evidence="3" type="ORF">GH808_00440</name>
</gene>
<accession>A0ABR6WQQ4</accession>
<sequence>MIKREPDFFRGCLVGGAIGDALGAPVEFLTRDEIISQYGPDGIGDLVVSQSGKALITDDTQLTLFTAEGILRAKTRMLTKGLCQPTLVVYHAYQRWLLTQGYPRLPEYEWIYDGWLLEIPELHAQRAPGVSCLTALRSEERGTIEAPINTSKGCGGVMRSAPVGLFYRRDDAFRLAAEFAALTHGHPSGYLSAGALAYLIDALIEGVDLETAVTKTMMMLKGFAGHEECLKKLQLAEQLSKMGAYDHEAIALLGQGWVGEEALAISVYCALKYQDDFRKAVQAAVNHDGDSDSTGAITGNIIGLYRGLAEIPEDWIETVELKDVLIQMADDLLTDDDEQSVDLKRYPGY</sequence>